<feature type="compositionally biased region" description="Acidic residues" evidence="1">
    <location>
        <begin position="426"/>
        <end position="436"/>
    </location>
</feature>
<feature type="region of interest" description="Disordered" evidence="1">
    <location>
        <begin position="1"/>
        <end position="49"/>
    </location>
</feature>
<name>A0ABR0BV42_PURLI</name>
<feature type="region of interest" description="Disordered" evidence="1">
    <location>
        <begin position="739"/>
        <end position="798"/>
    </location>
</feature>
<feature type="compositionally biased region" description="Polar residues" evidence="1">
    <location>
        <begin position="789"/>
        <end position="798"/>
    </location>
</feature>
<feature type="region of interest" description="Disordered" evidence="1">
    <location>
        <begin position="423"/>
        <end position="454"/>
    </location>
</feature>
<accession>A0ABR0BV42</accession>
<evidence type="ECO:0000256" key="1">
    <source>
        <dbReference type="SAM" id="MobiDB-lite"/>
    </source>
</evidence>
<evidence type="ECO:0000313" key="3">
    <source>
        <dbReference type="Proteomes" id="UP001287286"/>
    </source>
</evidence>
<organism evidence="2 3">
    <name type="scientific">Purpureocillium lilacinum</name>
    <name type="common">Paecilomyces lilacinus</name>
    <dbReference type="NCBI Taxonomy" id="33203"/>
    <lineage>
        <taxon>Eukaryota</taxon>
        <taxon>Fungi</taxon>
        <taxon>Dikarya</taxon>
        <taxon>Ascomycota</taxon>
        <taxon>Pezizomycotina</taxon>
        <taxon>Sordariomycetes</taxon>
        <taxon>Hypocreomycetidae</taxon>
        <taxon>Hypocreales</taxon>
        <taxon>Ophiocordycipitaceae</taxon>
        <taxon>Purpureocillium</taxon>
    </lineage>
</organism>
<proteinExistence type="predicted"/>
<reference evidence="2 3" key="1">
    <citation type="journal article" date="2024" name="Microbiol. Resour. Announc.">
        <title>Genome annotations for the ascomycete fungi Trichoderma harzianum, Trichoderma aggressivum, and Purpureocillium lilacinum.</title>
        <authorList>
            <person name="Beijen E.P.W."/>
            <person name="Ohm R.A."/>
        </authorList>
    </citation>
    <scope>NUCLEOTIDE SEQUENCE [LARGE SCALE GENOMIC DNA]</scope>
    <source>
        <strain evidence="2 3">CBS 150709</strain>
    </source>
</reference>
<feature type="compositionally biased region" description="Basic and acidic residues" evidence="1">
    <location>
        <begin position="36"/>
        <end position="46"/>
    </location>
</feature>
<feature type="region of interest" description="Disordered" evidence="1">
    <location>
        <begin position="519"/>
        <end position="539"/>
    </location>
</feature>
<protein>
    <submittedName>
        <fullName evidence="2">Uncharacterized protein</fullName>
    </submittedName>
</protein>
<dbReference type="Proteomes" id="UP001287286">
    <property type="component" value="Unassembled WGS sequence"/>
</dbReference>
<sequence>MRNARHQGREGGALRWSDYGTTTTTQSRGRGAARRGGREREPRRVVGENGVRALQAKRAGGAGWVAALEAWPRAHPTSHPNKPPPAKRDLIQRHIPPSSRLIRLAGQAAQRTAAPQPTSEWHVPLAKASQERKAGVLSLASARRTNGRIVPRAGPLLLLLRAGWQSRLPRVKIFSSRVEVRLCVCMRDGLGGSGPGFLRCVVARCGAVRALQVAANALLCLQAFAWASMNGRGLASIGAAPPCGPGQAGDGKEGRLPVRYSEVGGGALLEVHGRLEGQLGHQQQQQQQLVIHQPHTARANYNQPSRPCALTLNLNQGPSPAQPRWNVSKRSPARPLPFRRGPERVLRGGGHWATPAHAGVLTRPVQNGTTNEQPGVADLLSPHFTYVPHINLIKAGVDPASSELNHFILNVLRFYPRESLVLLEPSGDDDDDDDDDGKSPPPRIPSEAQPAIARSGNLHTAHGANSYDSERHSAGGLLADSVGQDLHSEDLCRYRARLGSELPPRAQGNITGGVWPPVASHTQAEGANQRPAPVPKKAVGCSSSTLVSVPMTHNDTTHARGPGLSPARSLIIAQQAGVQLRLLDIKPWAGNGLVLREGRRRCSRQCAMMQGYRGDAVSLGILVGTPPLAHRQEAHTIRSMLYQIAFDSYLHGRGTVPFLRLEVRSGYARSSKDAKVGHPGVAYGHKVSVGKCSMTATKCNPRPPELHEALWLATNSLSGQRGTCPSGRECDPAVATASLKPAQTHAASRADAAPDAPTSFSRERHGDDDGPSGDALQIIWRGPSASHGGPTQNRHCFR</sequence>
<gene>
    <name evidence="2" type="ORF">Purlil1_8408</name>
</gene>
<dbReference type="EMBL" id="JAWRVI010000033">
    <property type="protein sequence ID" value="KAK4087333.1"/>
    <property type="molecule type" value="Genomic_DNA"/>
</dbReference>
<comment type="caution">
    <text evidence="2">The sequence shown here is derived from an EMBL/GenBank/DDBJ whole genome shotgun (WGS) entry which is preliminary data.</text>
</comment>
<feature type="region of interest" description="Disordered" evidence="1">
    <location>
        <begin position="317"/>
        <end position="341"/>
    </location>
</feature>
<evidence type="ECO:0000313" key="2">
    <source>
        <dbReference type="EMBL" id="KAK4087333.1"/>
    </source>
</evidence>
<feature type="compositionally biased region" description="Low complexity" evidence="1">
    <location>
        <begin position="746"/>
        <end position="757"/>
    </location>
</feature>
<keyword evidence="3" id="KW-1185">Reference proteome</keyword>